<feature type="transmembrane region" description="Helical" evidence="5">
    <location>
        <begin position="235"/>
        <end position="251"/>
    </location>
</feature>
<dbReference type="GO" id="GO:0005886">
    <property type="term" value="C:plasma membrane"/>
    <property type="evidence" value="ECO:0007669"/>
    <property type="project" value="UniProtKB-ARBA"/>
</dbReference>
<feature type="transmembrane region" description="Helical" evidence="5">
    <location>
        <begin position="104"/>
        <end position="125"/>
    </location>
</feature>
<evidence type="ECO:0000313" key="7">
    <source>
        <dbReference type="Proteomes" id="UP000605201"/>
    </source>
</evidence>
<dbReference type="InterPro" id="IPR003339">
    <property type="entry name" value="ABC/ECF_trnsptr_transmembrane"/>
</dbReference>
<organism evidence="6 7">
    <name type="scientific">Candidatus Desulfatibia vada</name>
    <dbReference type="NCBI Taxonomy" id="2841696"/>
    <lineage>
        <taxon>Bacteria</taxon>
        <taxon>Pseudomonadati</taxon>
        <taxon>Thermodesulfobacteriota</taxon>
        <taxon>Desulfobacteria</taxon>
        <taxon>Desulfobacterales</taxon>
        <taxon>Desulfobacterales incertae sedis</taxon>
        <taxon>Candidatus Desulfatibia</taxon>
    </lineage>
</organism>
<dbReference type="Pfam" id="PF02361">
    <property type="entry name" value="CbiQ"/>
    <property type="match status" value="1"/>
</dbReference>
<comment type="caution">
    <text evidence="6">The sequence shown here is derived from an EMBL/GenBank/DDBJ whole genome shotgun (WGS) entry which is preliminary data.</text>
</comment>
<dbReference type="PANTHER" id="PTHR33514">
    <property type="entry name" value="PROTEIN ABCI12, CHLOROPLASTIC"/>
    <property type="match status" value="1"/>
</dbReference>
<proteinExistence type="predicted"/>
<gene>
    <name evidence="6" type="ORF">H8D96_10230</name>
</gene>
<evidence type="ECO:0000313" key="6">
    <source>
        <dbReference type="EMBL" id="MBC8432285.1"/>
    </source>
</evidence>
<dbReference type="EMBL" id="JACNIG010000215">
    <property type="protein sequence ID" value="MBC8432285.1"/>
    <property type="molecule type" value="Genomic_DNA"/>
</dbReference>
<evidence type="ECO:0000256" key="3">
    <source>
        <dbReference type="ARBA" id="ARBA00022989"/>
    </source>
</evidence>
<feature type="transmembrane region" description="Helical" evidence="5">
    <location>
        <begin position="25"/>
        <end position="55"/>
    </location>
</feature>
<comment type="subcellular location">
    <subcellularLocation>
        <location evidence="1">Membrane</location>
        <topology evidence="1">Multi-pass membrane protein</topology>
    </subcellularLocation>
</comment>
<evidence type="ECO:0000256" key="2">
    <source>
        <dbReference type="ARBA" id="ARBA00022692"/>
    </source>
</evidence>
<feature type="transmembrane region" description="Helical" evidence="5">
    <location>
        <begin position="67"/>
        <end position="84"/>
    </location>
</feature>
<evidence type="ECO:0000256" key="1">
    <source>
        <dbReference type="ARBA" id="ARBA00004141"/>
    </source>
</evidence>
<evidence type="ECO:0000256" key="4">
    <source>
        <dbReference type="ARBA" id="ARBA00023136"/>
    </source>
</evidence>
<keyword evidence="4 5" id="KW-0472">Membrane</keyword>
<name>A0A8J6P4Q7_9BACT</name>
<evidence type="ECO:0000256" key="5">
    <source>
        <dbReference type="SAM" id="Phobius"/>
    </source>
</evidence>
<sequence>MTELTAFGYRSGTSVLHGLDVRFKLVFLVMISLVSLKAQALELAVLTCTLFVLMINAGVTAKSIVGLLRYVFFLLMLVFIARALSTSGSPVFTFKAISVTREGIYVGSIICWRLVLVIMIGLSMVATTRSSEIRAAVEWFLRPFPFIPEKRVSIMMSLIMRFIPVIFDQAKITVDAQRARGIENRKNPAYRLKKLALPLMRRTFERADKLANAMEARCYTENRTDPELSSKRRDWIALFLVIGLCLIVIAID</sequence>
<protein>
    <submittedName>
        <fullName evidence="6">Energy-coupling factor transporter transmembrane protein EcfT</fullName>
    </submittedName>
</protein>
<accession>A0A8J6P4Q7</accession>
<dbReference type="CDD" id="cd16914">
    <property type="entry name" value="EcfT"/>
    <property type="match status" value="1"/>
</dbReference>
<reference evidence="6 7" key="1">
    <citation type="submission" date="2020-08" db="EMBL/GenBank/DDBJ databases">
        <title>Bridging the membrane lipid divide: bacteria of the FCB group superphylum have the potential to synthesize archaeal ether lipids.</title>
        <authorList>
            <person name="Villanueva L."/>
            <person name="Von Meijenfeldt F.A.B."/>
            <person name="Westbye A.B."/>
            <person name="Yadav S."/>
            <person name="Hopmans E.C."/>
            <person name="Dutilh B.E."/>
            <person name="Sinninghe Damste J.S."/>
        </authorList>
    </citation>
    <scope>NUCLEOTIDE SEQUENCE [LARGE SCALE GENOMIC DNA]</scope>
    <source>
        <strain evidence="6">NIOZ-UU17</strain>
    </source>
</reference>
<keyword evidence="2 5" id="KW-0812">Transmembrane</keyword>
<dbReference type="Proteomes" id="UP000605201">
    <property type="component" value="Unassembled WGS sequence"/>
</dbReference>
<dbReference type="AlphaFoldDB" id="A0A8J6P4Q7"/>
<dbReference type="PANTHER" id="PTHR33514:SF13">
    <property type="entry name" value="PROTEIN ABCI12, CHLOROPLASTIC"/>
    <property type="match status" value="1"/>
</dbReference>
<keyword evidence="3 5" id="KW-1133">Transmembrane helix</keyword>